<dbReference type="Proteomes" id="UP000183371">
    <property type="component" value="Unassembled WGS sequence"/>
</dbReference>
<dbReference type="SUPFAM" id="SSF53271">
    <property type="entry name" value="PRTase-like"/>
    <property type="match status" value="1"/>
</dbReference>
<comment type="similarity">
    <text evidence="6">Belongs to the purine/pyrimidine phosphoribosyltransferase family. PyrE subfamily.</text>
</comment>
<dbReference type="InterPro" id="IPR004467">
    <property type="entry name" value="Or_phspho_trans_dom"/>
</dbReference>
<keyword evidence="3 6" id="KW-0328">Glycosyltransferase</keyword>
<dbReference type="EC" id="2.4.2.10" evidence="2 6"/>
<feature type="binding site" description="in other chain" evidence="6">
    <location>
        <begin position="120"/>
        <end position="128"/>
    </location>
    <ligand>
        <name>5-phospho-alpha-D-ribose 1-diphosphate</name>
        <dbReference type="ChEBI" id="CHEBI:58017"/>
        <note>ligand shared between dimeric partners</note>
    </ligand>
</feature>
<feature type="binding site" evidence="6">
    <location>
        <position position="94"/>
    </location>
    <ligand>
        <name>5-phospho-alpha-D-ribose 1-diphosphate</name>
        <dbReference type="ChEBI" id="CHEBI:58017"/>
        <note>ligand shared between dimeric partners</note>
    </ligand>
</feature>
<gene>
    <name evidence="6" type="primary">pyrE</name>
    <name evidence="8" type="ORF">SAMN05444141_104131</name>
</gene>
<evidence type="ECO:0000256" key="6">
    <source>
        <dbReference type="HAMAP-Rule" id="MF_01208"/>
    </source>
</evidence>
<feature type="binding site" description="in other chain" evidence="6">
    <location>
        <position position="95"/>
    </location>
    <ligand>
        <name>5-phospho-alpha-D-ribose 1-diphosphate</name>
        <dbReference type="ChEBI" id="CHEBI:58017"/>
        <note>ligand shared between dimeric partners</note>
    </ligand>
</feature>
<proteinExistence type="inferred from homology"/>
<dbReference type="GO" id="GO:0000287">
    <property type="term" value="F:magnesium ion binding"/>
    <property type="evidence" value="ECO:0007669"/>
    <property type="project" value="UniProtKB-UniRule"/>
</dbReference>
<keyword evidence="5 6" id="KW-0665">Pyrimidine biosynthesis</keyword>
<dbReference type="Gene3D" id="3.40.50.2020">
    <property type="match status" value="1"/>
</dbReference>
<keyword evidence="9" id="KW-1185">Reference proteome</keyword>
<dbReference type="EMBL" id="FPBD01000004">
    <property type="protein sequence ID" value="SFT88653.1"/>
    <property type="molecule type" value="Genomic_DNA"/>
</dbReference>
<dbReference type="NCBIfam" id="TIGR00336">
    <property type="entry name" value="pyrE"/>
    <property type="match status" value="1"/>
</dbReference>
<feature type="binding site" description="in other chain" evidence="6">
    <location>
        <position position="29"/>
    </location>
    <ligand>
        <name>5-phospho-alpha-D-ribose 1-diphosphate</name>
        <dbReference type="ChEBI" id="CHEBI:58017"/>
        <note>ligand shared between dimeric partners</note>
    </ligand>
</feature>
<feature type="binding site" evidence="6">
    <location>
        <position position="124"/>
    </location>
    <ligand>
        <name>orotate</name>
        <dbReference type="ChEBI" id="CHEBI:30839"/>
    </ligand>
</feature>
<dbReference type="CDD" id="cd06223">
    <property type="entry name" value="PRTases_typeI"/>
    <property type="match status" value="1"/>
</dbReference>
<dbReference type="GO" id="GO:0044205">
    <property type="term" value="P:'de novo' UMP biosynthetic process"/>
    <property type="evidence" value="ECO:0007669"/>
    <property type="project" value="UniProtKB-UniRule"/>
</dbReference>
<comment type="subunit">
    <text evidence="6">Homodimer.</text>
</comment>
<dbReference type="HAMAP" id="MF_01208">
    <property type="entry name" value="PyrE"/>
    <property type="match status" value="1"/>
</dbReference>
<comment type="caution">
    <text evidence="6">Lacks conserved residue(s) required for the propagation of feature annotation.</text>
</comment>
<evidence type="ECO:0000256" key="1">
    <source>
        <dbReference type="ARBA" id="ARBA00004889"/>
    </source>
</evidence>
<evidence type="ECO:0000259" key="7">
    <source>
        <dbReference type="Pfam" id="PF00156"/>
    </source>
</evidence>
<reference evidence="9" key="1">
    <citation type="submission" date="2016-10" db="EMBL/GenBank/DDBJ databases">
        <authorList>
            <person name="Varghese N."/>
            <person name="Submissions S."/>
        </authorList>
    </citation>
    <scope>NUCLEOTIDE SEQUENCE [LARGE SCALE GENOMIC DNA]</scope>
    <source>
        <strain evidence="9">DSM 17465</strain>
    </source>
</reference>
<evidence type="ECO:0000256" key="5">
    <source>
        <dbReference type="ARBA" id="ARBA00022975"/>
    </source>
</evidence>
<dbReference type="AlphaFoldDB" id="A0A1I7BNA8"/>
<accession>A0A1I7BNA8</accession>
<dbReference type="Pfam" id="PF00156">
    <property type="entry name" value="Pribosyltran"/>
    <property type="match status" value="1"/>
</dbReference>
<evidence type="ECO:0000256" key="3">
    <source>
        <dbReference type="ARBA" id="ARBA00022676"/>
    </source>
</evidence>
<dbReference type="InterPro" id="IPR023031">
    <property type="entry name" value="OPRT"/>
</dbReference>
<comment type="pathway">
    <text evidence="1 6">Pyrimidine metabolism; UMP biosynthesis via de novo pathway; UMP from orotate: step 1/2.</text>
</comment>
<comment type="function">
    <text evidence="6">Catalyzes the transfer of a ribosyl phosphate group from 5-phosphoribose 1-diphosphate to orotate, leading to the formation of orotidine monophosphate (OMP).</text>
</comment>
<feature type="binding site" evidence="6">
    <location>
        <position position="152"/>
    </location>
    <ligand>
        <name>orotate</name>
        <dbReference type="ChEBI" id="CHEBI:30839"/>
    </ligand>
</feature>
<keyword evidence="6" id="KW-0460">Magnesium</keyword>
<keyword evidence="4 6" id="KW-0808">Transferase</keyword>
<dbReference type="InterPro" id="IPR029057">
    <property type="entry name" value="PRTase-like"/>
</dbReference>
<name>A0A1I7BNA8_9HYPH</name>
<evidence type="ECO:0000256" key="2">
    <source>
        <dbReference type="ARBA" id="ARBA00011971"/>
    </source>
</evidence>
<feature type="domain" description="Phosphoribosyltransferase" evidence="7">
    <location>
        <begin position="61"/>
        <end position="150"/>
    </location>
</feature>
<feature type="binding site" evidence="6">
    <location>
        <position position="98"/>
    </location>
    <ligand>
        <name>5-phospho-alpha-D-ribose 1-diphosphate</name>
        <dbReference type="ChEBI" id="CHEBI:58017"/>
        <note>ligand shared between dimeric partners</note>
    </ligand>
</feature>
<organism evidence="8 9">
    <name type="scientific">Pseudovibrio denitrificans</name>
    <dbReference type="NCBI Taxonomy" id="258256"/>
    <lineage>
        <taxon>Bacteria</taxon>
        <taxon>Pseudomonadati</taxon>
        <taxon>Pseudomonadota</taxon>
        <taxon>Alphaproteobacteria</taxon>
        <taxon>Hyphomicrobiales</taxon>
        <taxon>Stappiaceae</taxon>
        <taxon>Pseudovibrio</taxon>
    </lineage>
</organism>
<dbReference type="GO" id="GO:0004588">
    <property type="term" value="F:orotate phosphoribosyltransferase activity"/>
    <property type="evidence" value="ECO:0007669"/>
    <property type="project" value="UniProtKB-UniRule"/>
</dbReference>
<dbReference type="InterPro" id="IPR000836">
    <property type="entry name" value="PRTase_dom"/>
</dbReference>
<dbReference type="UniPathway" id="UPA00070">
    <property type="reaction ID" value="UER00119"/>
</dbReference>
<dbReference type="PANTHER" id="PTHR19278">
    <property type="entry name" value="OROTATE PHOSPHORIBOSYLTRANSFERASE"/>
    <property type="match status" value="1"/>
</dbReference>
<sequence length="190" mass="20414">MSSETKLLLPDLARQIAEVATLEGEFVLRSGQVSDRYFDKYSFEGLPHILRPLAQAMSALLPDETEIIAGLELGGVPLVTALSLETGLPAAFVRKEPKSYGTCRAIEGQDLTGRKVVFVEDVISTGGAVADALQLARQEGADVRAVICAIWRGEGAPAIQAAPELPVYPVFTRSDLEAPFGDQASEMERQ</sequence>
<dbReference type="PANTHER" id="PTHR19278:SF9">
    <property type="entry name" value="URIDINE 5'-MONOPHOSPHATE SYNTHASE"/>
    <property type="match status" value="1"/>
</dbReference>
<protein>
    <recommendedName>
        <fullName evidence="2 6">Orotate phosphoribosyltransferase</fullName>
        <shortName evidence="6">OPRT</shortName>
        <shortName evidence="6">OPRTase</shortName>
        <ecNumber evidence="2 6">2.4.2.10</ecNumber>
    </recommendedName>
</protein>
<evidence type="ECO:0000256" key="4">
    <source>
        <dbReference type="ARBA" id="ARBA00022679"/>
    </source>
</evidence>
<comment type="cofactor">
    <cofactor evidence="6">
        <name>Mg(2+)</name>
        <dbReference type="ChEBI" id="CHEBI:18420"/>
    </cofactor>
</comment>
<evidence type="ECO:0000313" key="9">
    <source>
        <dbReference type="Proteomes" id="UP000183371"/>
    </source>
</evidence>
<dbReference type="RefSeq" id="WP_054783373.1">
    <property type="nucleotide sequence ID" value="NZ_FPBD01000004.1"/>
</dbReference>
<dbReference type="GO" id="GO:0019856">
    <property type="term" value="P:pyrimidine nucleobase biosynthetic process"/>
    <property type="evidence" value="ECO:0007669"/>
    <property type="project" value="TreeGrafter"/>
</dbReference>
<comment type="catalytic activity">
    <reaction evidence="6">
        <text>orotidine 5'-phosphate + diphosphate = orotate + 5-phospho-alpha-D-ribose 1-diphosphate</text>
        <dbReference type="Rhea" id="RHEA:10380"/>
        <dbReference type="ChEBI" id="CHEBI:30839"/>
        <dbReference type="ChEBI" id="CHEBI:33019"/>
        <dbReference type="ChEBI" id="CHEBI:57538"/>
        <dbReference type="ChEBI" id="CHEBI:58017"/>
        <dbReference type="EC" id="2.4.2.10"/>
    </reaction>
</comment>
<evidence type="ECO:0000313" key="8">
    <source>
        <dbReference type="EMBL" id="SFT88653.1"/>
    </source>
</evidence>